<dbReference type="CDD" id="cd18820">
    <property type="entry name" value="GH43_LbAraf43-like"/>
    <property type="match status" value="1"/>
</dbReference>
<dbReference type="Gene3D" id="2.115.10.20">
    <property type="entry name" value="Glycosyl hydrolase domain, family 43"/>
    <property type="match status" value="1"/>
</dbReference>
<dbReference type="PROSITE" id="PS51257">
    <property type="entry name" value="PROKAR_LIPOPROTEIN"/>
    <property type="match status" value="1"/>
</dbReference>
<dbReference type="RefSeq" id="WP_144250805.1">
    <property type="nucleotide sequence ID" value="NZ_VLPK01000008.1"/>
</dbReference>
<keyword evidence="4 7" id="KW-0326">Glycosidase</keyword>
<dbReference type="Proteomes" id="UP000318733">
    <property type="component" value="Unassembled WGS sequence"/>
</dbReference>
<reference evidence="9 10" key="1">
    <citation type="submission" date="2019-07" db="EMBL/GenBank/DDBJ databases">
        <authorList>
            <person name="Huq M.A."/>
        </authorList>
    </citation>
    <scope>NUCLEOTIDE SEQUENCE [LARGE SCALE GENOMIC DNA]</scope>
    <source>
        <strain evidence="9 10">MAH-19</strain>
    </source>
</reference>
<dbReference type="PANTHER" id="PTHR43817">
    <property type="entry name" value="GLYCOSYL HYDROLASE"/>
    <property type="match status" value="1"/>
</dbReference>
<accession>A0A556M7N9</accession>
<feature type="active site" description="Proton donor" evidence="5">
    <location>
        <position position="225"/>
    </location>
</feature>
<dbReference type="GO" id="GO:0005975">
    <property type="term" value="P:carbohydrate metabolic process"/>
    <property type="evidence" value="ECO:0007669"/>
    <property type="project" value="InterPro"/>
</dbReference>
<evidence type="ECO:0000256" key="6">
    <source>
        <dbReference type="PIRSR" id="PIRSR606710-2"/>
    </source>
</evidence>
<evidence type="ECO:0000256" key="2">
    <source>
        <dbReference type="ARBA" id="ARBA00022729"/>
    </source>
</evidence>
<dbReference type="PANTHER" id="PTHR43817:SF1">
    <property type="entry name" value="HYDROLASE, FAMILY 43, PUTATIVE (AFU_ORTHOLOGUE AFUA_3G01660)-RELATED"/>
    <property type="match status" value="1"/>
</dbReference>
<evidence type="ECO:0000256" key="1">
    <source>
        <dbReference type="ARBA" id="ARBA00009865"/>
    </source>
</evidence>
<dbReference type="SUPFAM" id="SSF75005">
    <property type="entry name" value="Arabinanase/levansucrase/invertase"/>
    <property type="match status" value="1"/>
</dbReference>
<dbReference type="OrthoDB" id="177947at2"/>
<dbReference type="InterPro" id="IPR006710">
    <property type="entry name" value="Glyco_hydro_43"/>
</dbReference>
<feature type="site" description="Important for catalytic activity, responsible for pKa modulation of the active site Glu and correct orientation of both the proton donor and substrate" evidence="6">
    <location>
        <position position="163"/>
    </location>
</feature>
<keyword evidence="10" id="KW-1185">Reference proteome</keyword>
<evidence type="ECO:0000313" key="9">
    <source>
        <dbReference type="EMBL" id="TSJ35931.1"/>
    </source>
</evidence>
<feature type="active site" description="Proton acceptor" evidence="5">
    <location>
        <position position="52"/>
    </location>
</feature>
<evidence type="ECO:0000256" key="4">
    <source>
        <dbReference type="ARBA" id="ARBA00023295"/>
    </source>
</evidence>
<feature type="chain" id="PRO_5021787393" evidence="8">
    <location>
        <begin position="24"/>
        <end position="353"/>
    </location>
</feature>
<sequence length="353" mass="38685">MIHLKNSLYLLLVCIVFSCGKNAEKTTGTTGTTGTSTGLSYFTNPLLNTGPDPWVVQSGDNYYFTATTGNNITVYQTSKMSQLSKAPKQVVWTPPATGPYSGDIWAPEIHNLNNKWYIYFAADNGNDTTHRIYVLESSAATPETGSWTLKGKLAAATDRWAIDPTILSYNNQLYCIWAGWQGYNQPGTEQLYIAKMKDPYTIEGDRVMLSQSTYSWEKNGALINEGPEILTNKNGNVFLIYSASSCFTDDYCLGMLSLRNGGDPMNPADWTKKADPVFAKNAAGGSFGPGHCSFFVSKDTKENWILYHANSFSGQGCGDTRNPRMQKFTFNADGTPDFGNPVAVGNQIVPSGE</sequence>
<gene>
    <name evidence="9" type="ORF">FO440_23725</name>
</gene>
<dbReference type="Pfam" id="PF04616">
    <property type="entry name" value="Glyco_hydro_43"/>
    <property type="match status" value="1"/>
</dbReference>
<organism evidence="9 10">
    <name type="scientific">Mucilaginibacter corticis</name>
    <dbReference type="NCBI Taxonomy" id="2597670"/>
    <lineage>
        <taxon>Bacteria</taxon>
        <taxon>Pseudomonadati</taxon>
        <taxon>Bacteroidota</taxon>
        <taxon>Sphingobacteriia</taxon>
        <taxon>Sphingobacteriales</taxon>
        <taxon>Sphingobacteriaceae</taxon>
        <taxon>Mucilaginibacter</taxon>
    </lineage>
</organism>
<keyword evidence="2 8" id="KW-0732">Signal</keyword>
<dbReference type="InterPro" id="IPR016828">
    <property type="entry name" value="Alpha-L-arabinofuranosidase"/>
</dbReference>
<evidence type="ECO:0000256" key="7">
    <source>
        <dbReference type="RuleBase" id="RU361187"/>
    </source>
</evidence>
<feature type="signal peptide" evidence="8">
    <location>
        <begin position="1"/>
        <end position="23"/>
    </location>
</feature>
<comment type="similarity">
    <text evidence="1 7">Belongs to the glycosyl hydrolase 43 family.</text>
</comment>
<dbReference type="PIRSF" id="PIRSF025414">
    <property type="entry name" value="Alpha-L-arabinofuranosidase"/>
    <property type="match status" value="1"/>
</dbReference>
<evidence type="ECO:0000313" key="10">
    <source>
        <dbReference type="Proteomes" id="UP000318733"/>
    </source>
</evidence>
<evidence type="ECO:0000256" key="8">
    <source>
        <dbReference type="SAM" id="SignalP"/>
    </source>
</evidence>
<dbReference type="AlphaFoldDB" id="A0A556M7N9"/>
<dbReference type="GO" id="GO:0004553">
    <property type="term" value="F:hydrolase activity, hydrolyzing O-glycosyl compounds"/>
    <property type="evidence" value="ECO:0007669"/>
    <property type="project" value="InterPro"/>
</dbReference>
<dbReference type="InterPro" id="IPR023296">
    <property type="entry name" value="Glyco_hydro_beta-prop_sf"/>
</dbReference>
<protein>
    <submittedName>
        <fullName evidence="9">Family 43 glycosylhydrolase</fullName>
    </submittedName>
</protein>
<evidence type="ECO:0000256" key="5">
    <source>
        <dbReference type="PIRSR" id="PIRSR606710-1"/>
    </source>
</evidence>
<proteinExistence type="inferred from homology"/>
<comment type="caution">
    <text evidence="9">The sequence shown here is derived from an EMBL/GenBank/DDBJ whole genome shotgun (WGS) entry which is preliminary data.</text>
</comment>
<name>A0A556M7N9_9SPHI</name>
<keyword evidence="3 7" id="KW-0378">Hydrolase</keyword>
<dbReference type="EMBL" id="VLPK01000008">
    <property type="protein sequence ID" value="TSJ35931.1"/>
    <property type="molecule type" value="Genomic_DNA"/>
</dbReference>
<evidence type="ECO:0000256" key="3">
    <source>
        <dbReference type="ARBA" id="ARBA00022801"/>
    </source>
</evidence>